<gene>
    <name evidence="3" type="ORF">HU200_007383</name>
</gene>
<dbReference type="InterPro" id="IPR056254">
    <property type="entry name" value="At5g58720/SDE5-like_UBA-like"/>
</dbReference>
<evidence type="ECO:0000313" key="3">
    <source>
        <dbReference type="EMBL" id="KAF8768820.1"/>
    </source>
</evidence>
<evidence type="ECO:0000259" key="2">
    <source>
        <dbReference type="SMART" id="SM01162"/>
    </source>
</evidence>
<feature type="domain" description="DUF1771" evidence="2">
    <location>
        <begin position="346"/>
        <end position="411"/>
    </location>
</feature>
<feature type="region of interest" description="Disordered" evidence="1">
    <location>
        <begin position="96"/>
        <end position="115"/>
    </location>
</feature>
<dbReference type="PANTHER" id="PTHR47872">
    <property type="entry name" value="NUCLEAR RNA EXPORT FACTOR SDE5-RELATED"/>
    <property type="match status" value="1"/>
</dbReference>
<evidence type="ECO:0000313" key="4">
    <source>
        <dbReference type="Proteomes" id="UP000636709"/>
    </source>
</evidence>
<proteinExistence type="predicted"/>
<dbReference type="Pfam" id="PF24767">
    <property type="entry name" value="UBA_At5g58720"/>
    <property type="match status" value="1"/>
</dbReference>
<organism evidence="3 4">
    <name type="scientific">Digitaria exilis</name>
    <dbReference type="NCBI Taxonomy" id="1010633"/>
    <lineage>
        <taxon>Eukaryota</taxon>
        <taxon>Viridiplantae</taxon>
        <taxon>Streptophyta</taxon>
        <taxon>Embryophyta</taxon>
        <taxon>Tracheophyta</taxon>
        <taxon>Spermatophyta</taxon>
        <taxon>Magnoliopsida</taxon>
        <taxon>Liliopsida</taxon>
        <taxon>Poales</taxon>
        <taxon>Poaceae</taxon>
        <taxon>PACMAD clade</taxon>
        <taxon>Panicoideae</taxon>
        <taxon>Panicodae</taxon>
        <taxon>Paniceae</taxon>
        <taxon>Anthephorinae</taxon>
        <taxon>Digitaria</taxon>
    </lineage>
</organism>
<feature type="region of interest" description="Disordered" evidence="1">
    <location>
        <begin position="128"/>
        <end position="150"/>
    </location>
</feature>
<dbReference type="EMBL" id="JACEFO010000500">
    <property type="protein sequence ID" value="KAF8768820.1"/>
    <property type="molecule type" value="Genomic_DNA"/>
</dbReference>
<feature type="compositionally biased region" description="Basic and acidic residues" evidence="1">
    <location>
        <begin position="97"/>
        <end position="115"/>
    </location>
</feature>
<dbReference type="Pfam" id="PF08590">
    <property type="entry name" value="DUF1771"/>
    <property type="match status" value="1"/>
</dbReference>
<reference evidence="3" key="1">
    <citation type="submission" date="2020-07" db="EMBL/GenBank/DDBJ databases">
        <title>Genome sequence and genetic diversity analysis of an under-domesticated orphan crop, white fonio (Digitaria exilis).</title>
        <authorList>
            <person name="Bennetzen J.L."/>
            <person name="Chen S."/>
            <person name="Ma X."/>
            <person name="Wang X."/>
            <person name="Yssel A.E.J."/>
            <person name="Chaluvadi S.R."/>
            <person name="Johnson M."/>
            <person name="Gangashetty P."/>
            <person name="Hamidou F."/>
            <person name="Sanogo M.D."/>
            <person name="Zwaenepoel A."/>
            <person name="Wallace J."/>
            <person name="Van De Peer Y."/>
            <person name="Van Deynze A."/>
        </authorList>
    </citation>
    <scope>NUCLEOTIDE SEQUENCE</scope>
    <source>
        <tissue evidence="3">Leaves</tissue>
    </source>
</reference>
<dbReference type="Proteomes" id="UP000636709">
    <property type="component" value="Unassembled WGS sequence"/>
</dbReference>
<dbReference type="OrthoDB" id="1928104at2759"/>
<dbReference type="PANTHER" id="PTHR47872:SF1">
    <property type="entry name" value="NUCLEAR RNA EXPORT FACTOR SDE5-RELATED"/>
    <property type="match status" value="1"/>
</dbReference>
<name>A0A835FPP2_9POAL</name>
<dbReference type="AlphaFoldDB" id="A0A835FPP2"/>
<keyword evidence="4" id="KW-1185">Reference proteome</keyword>
<comment type="caution">
    <text evidence="3">The sequence shown here is derived from an EMBL/GenBank/DDBJ whole genome shotgun (WGS) entry which is preliminary data.</text>
</comment>
<accession>A0A835FPP2</accession>
<sequence>MDLSHTPTSSSDNETRALNTLLDVFSCSFSLDDIADAYIKAKGDVNKAGDLLTDLQLSLPHINDVETTLSQTDKPVEENYMESSRQPRTLSQIEQAVDEKHTENSDQLKMPEKLQKSSAAFGTVSSMLGKESARATTTANRSSKKDKPLKVELPEYMRDDFKVKSDESDSAPRRETLNNRDVEEFLFCMLGEGFKLSMEVIREVLGSCGYDVKKSMEELMSFSEKGLYKQGESKDTAIQDVAVESSASKGKCLGSQSILSTHSSQERVQRSKPQISPGDLIESLFTVPGRLEEEPKLRRYELGANRSRVLDQKPVLKPLDDLSTYSTDFPVKVIIGSKEPAVNEEDYQNYRRAAKQHWDMMKQYYEKAADAFRNGNKKEVDYLIQEGKRCCQMARLADEKSAGEIIKSKKEESRNELCLDLRKQDAANVPNLLRFHLKQLANIPSIDYLKVSIGIDDGSFKMGQKRRKVMKYLEKNSIQWTEEEPHSGNILICINQAGKQHV</sequence>
<evidence type="ECO:0000256" key="1">
    <source>
        <dbReference type="SAM" id="MobiDB-lite"/>
    </source>
</evidence>
<dbReference type="InterPro" id="IPR013899">
    <property type="entry name" value="DUF1771"/>
</dbReference>
<protein>
    <recommendedName>
        <fullName evidence="2">DUF1771 domain-containing protein</fullName>
    </recommendedName>
</protein>
<dbReference type="SMART" id="SM01162">
    <property type="entry name" value="DUF1771"/>
    <property type="match status" value="1"/>
</dbReference>